<dbReference type="AlphaFoldDB" id="A0AAE8T122"/>
<dbReference type="Proteomes" id="UP000250416">
    <property type="component" value="Unassembled WGS sequence"/>
</dbReference>
<accession>A0AAE8T122</accession>
<dbReference type="EMBL" id="UARD01000001">
    <property type="protein sequence ID" value="SPV11919.1"/>
    <property type="molecule type" value="Genomic_DNA"/>
</dbReference>
<name>A0AAE8T122_BURCE</name>
<comment type="caution">
    <text evidence="1">The sequence shown here is derived from an EMBL/GenBank/DDBJ whole genome shotgun (WGS) entry which is preliminary data.</text>
</comment>
<organism evidence="1 2">
    <name type="scientific">Burkholderia cepacia</name>
    <name type="common">Pseudomonas cepacia</name>
    <dbReference type="NCBI Taxonomy" id="292"/>
    <lineage>
        <taxon>Bacteria</taxon>
        <taxon>Pseudomonadati</taxon>
        <taxon>Pseudomonadota</taxon>
        <taxon>Betaproteobacteria</taxon>
        <taxon>Burkholderiales</taxon>
        <taxon>Burkholderiaceae</taxon>
        <taxon>Burkholderia</taxon>
        <taxon>Burkholderia cepacia complex</taxon>
    </lineage>
</organism>
<reference evidence="1 2" key="1">
    <citation type="submission" date="2018-06" db="EMBL/GenBank/DDBJ databases">
        <authorList>
            <consortium name="Pathogen Informatics"/>
            <person name="Doyle S."/>
        </authorList>
    </citation>
    <scope>NUCLEOTIDE SEQUENCE [LARGE SCALE GENOMIC DNA]</scope>
    <source>
        <strain evidence="1 2">NCTC10661</strain>
    </source>
</reference>
<sequence>MNVSAWNFTTVPGVVGGVPDTTVRSTSPALKQKRSPTKLESIVKVPVVPFAVTVIVVPLYDAVAATCRAIRAAQASGVASDVSSTIWLNGRDA</sequence>
<gene>
    <name evidence="1" type="ORF">NCTC10661_00518</name>
</gene>
<evidence type="ECO:0000313" key="1">
    <source>
        <dbReference type="EMBL" id="SPV11919.1"/>
    </source>
</evidence>
<evidence type="ECO:0000313" key="2">
    <source>
        <dbReference type="Proteomes" id="UP000250416"/>
    </source>
</evidence>
<protein>
    <submittedName>
        <fullName evidence="1">Uncharacterized protein</fullName>
    </submittedName>
</protein>
<proteinExistence type="predicted"/>